<dbReference type="AlphaFoldDB" id="K0R2E0"/>
<dbReference type="EMBL" id="AGNL01048594">
    <property type="protein sequence ID" value="EJK45334.1"/>
    <property type="molecule type" value="Genomic_DNA"/>
</dbReference>
<comment type="caution">
    <text evidence="1">The sequence shown here is derived from an EMBL/GenBank/DDBJ whole genome shotgun (WGS) entry which is preliminary data.</text>
</comment>
<proteinExistence type="predicted"/>
<sequence>MLLDMSFSVGFVDVVPSRATVHSRHHHADCVFPTRAITNNKVDFIGSLTKPYEYNEESLPARTALRQMMEDSSPHEVARLMLESDSLSDIAGGLWRIVYLEGHSYTPGFGQFFMNTTQIDVDVLSENQIICMWCVSSGSELTKFPTYLCALHQGHFQCSSRNRHQVSIETDYGSAKNLLMLKVKNLKSKNLVEKKGLVDKIESIPSKIADSILIKNWRQIFAGVTVVELLYLDSDFAVFNLQLLGSSVKAIRLRDIPLLTRFVCQQLAQSRLLSGLLSVAASRTSSPEATVPGRKS</sequence>
<gene>
    <name evidence="1" type="ORF">THAOC_36049</name>
</gene>
<reference evidence="1 2" key="1">
    <citation type="journal article" date="2012" name="Genome Biol.">
        <title>Genome and low-iron response of an oceanic diatom adapted to chronic iron limitation.</title>
        <authorList>
            <person name="Lommer M."/>
            <person name="Specht M."/>
            <person name="Roy A.S."/>
            <person name="Kraemer L."/>
            <person name="Andreson R."/>
            <person name="Gutowska M.A."/>
            <person name="Wolf J."/>
            <person name="Bergner S.V."/>
            <person name="Schilhabel M.B."/>
            <person name="Klostermeier U.C."/>
            <person name="Beiko R.G."/>
            <person name="Rosenstiel P."/>
            <person name="Hippler M."/>
            <person name="Laroche J."/>
        </authorList>
    </citation>
    <scope>NUCLEOTIDE SEQUENCE [LARGE SCALE GENOMIC DNA]</scope>
    <source>
        <strain evidence="1 2">CCMP1005</strain>
    </source>
</reference>
<protein>
    <submittedName>
        <fullName evidence="1">Uncharacterized protein</fullName>
    </submittedName>
</protein>
<dbReference type="Proteomes" id="UP000266841">
    <property type="component" value="Unassembled WGS sequence"/>
</dbReference>
<name>K0R2E0_THAOC</name>
<organism evidence="1 2">
    <name type="scientific">Thalassiosira oceanica</name>
    <name type="common">Marine diatom</name>
    <dbReference type="NCBI Taxonomy" id="159749"/>
    <lineage>
        <taxon>Eukaryota</taxon>
        <taxon>Sar</taxon>
        <taxon>Stramenopiles</taxon>
        <taxon>Ochrophyta</taxon>
        <taxon>Bacillariophyta</taxon>
        <taxon>Coscinodiscophyceae</taxon>
        <taxon>Thalassiosirophycidae</taxon>
        <taxon>Thalassiosirales</taxon>
        <taxon>Thalassiosiraceae</taxon>
        <taxon>Thalassiosira</taxon>
    </lineage>
</organism>
<evidence type="ECO:0000313" key="2">
    <source>
        <dbReference type="Proteomes" id="UP000266841"/>
    </source>
</evidence>
<keyword evidence="2" id="KW-1185">Reference proteome</keyword>
<evidence type="ECO:0000313" key="1">
    <source>
        <dbReference type="EMBL" id="EJK45334.1"/>
    </source>
</evidence>
<accession>K0R2E0</accession>